<feature type="transmembrane region" description="Helical" evidence="1">
    <location>
        <begin position="39"/>
        <end position="67"/>
    </location>
</feature>
<gene>
    <name evidence="2" type="ORF">UFOVP724_23</name>
</gene>
<keyword evidence="1" id="KW-0812">Transmembrane</keyword>
<keyword evidence="1" id="KW-0472">Membrane</keyword>
<accession>A0A6J5NS81</accession>
<protein>
    <submittedName>
        <fullName evidence="2">Uncharacterized protein</fullName>
    </submittedName>
</protein>
<reference evidence="2" key="1">
    <citation type="submission" date="2020-04" db="EMBL/GenBank/DDBJ databases">
        <authorList>
            <person name="Chiriac C."/>
            <person name="Salcher M."/>
            <person name="Ghai R."/>
            <person name="Kavagutti S V."/>
        </authorList>
    </citation>
    <scope>NUCLEOTIDE SEQUENCE</scope>
</reference>
<dbReference type="EMBL" id="LR796696">
    <property type="protein sequence ID" value="CAB4159938.1"/>
    <property type="molecule type" value="Genomic_DNA"/>
</dbReference>
<keyword evidence="1" id="KW-1133">Transmembrane helix</keyword>
<evidence type="ECO:0000313" key="2">
    <source>
        <dbReference type="EMBL" id="CAB4159938.1"/>
    </source>
</evidence>
<organism evidence="2">
    <name type="scientific">uncultured Caudovirales phage</name>
    <dbReference type="NCBI Taxonomy" id="2100421"/>
    <lineage>
        <taxon>Viruses</taxon>
        <taxon>Duplodnaviria</taxon>
        <taxon>Heunggongvirae</taxon>
        <taxon>Uroviricota</taxon>
        <taxon>Caudoviricetes</taxon>
        <taxon>Peduoviridae</taxon>
        <taxon>Maltschvirus</taxon>
        <taxon>Maltschvirus maltsch</taxon>
    </lineage>
</organism>
<proteinExistence type="predicted"/>
<evidence type="ECO:0000256" key="1">
    <source>
        <dbReference type="SAM" id="Phobius"/>
    </source>
</evidence>
<name>A0A6J5NS81_9CAUD</name>
<sequence length="72" mass="8133">MLVLLFLLLAKSVFVSIDLVEELISLVRRNRKRKTIKWILFVSVLTAIAELVLMSKGLPFAFVAFLIGMAIL</sequence>